<dbReference type="NCBIfam" id="NF004685">
    <property type="entry name" value="PRK06029.1"/>
    <property type="match status" value="1"/>
</dbReference>
<feature type="binding site" evidence="7">
    <location>
        <position position="168"/>
    </location>
    <ligand>
        <name>dimethylallyl phosphate</name>
        <dbReference type="ChEBI" id="CHEBI:88052"/>
    </ligand>
</feature>
<keyword evidence="1 7" id="KW-0637">Prenyltransferase</keyword>
<dbReference type="GO" id="GO:0106141">
    <property type="term" value="F:flavin prenyltransferase activity"/>
    <property type="evidence" value="ECO:0007669"/>
    <property type="project" value="UniProtKB-EC"/>
</dbReference>
<dbReference type="GO" id="GO:0016831">
    <property type="term" value="F:carboxy-lyase activity"/>
    <property type="evidence" value="ECO:0007669"/>
    <property type="project" value="TreeGrafter"/>
</dbReference>
<evidence type="ECO:0000256" key="5">
    <source>
        <dbReference type="ARBA" id="ARBA00050612"/>
    </source>
</evidence>
<evidence type="ECO:0000256" key="7">
    <source>
        <dbReference type="HAMAP-Rule" id="MF_01984"/>
    </source>
</evidence>
<dbReference type="InterPro" id="IPR003382">
    <property type="entry name" value="Flavoprotein"/>
</dbReference>
<comment type="catalytic activity">
    <reaction evidence="5 7">
        <text>dimethylallyl phosphate + FMNH2 = prenylated FMNH2 + phosphate</text>
        <dbReference type="Rhea" id="RHEA:37743"/>
        <dbReference type="ChEBI" id="CHEBI:43474"/>
        <dbReference type="ChEBI" id="CHEBI:57618"/>
        <dbReference type="ChEBI" id="CHEBI:87467"/>
        <dbReference type="ChEBI" id="CHEBI:88052"/>
        <dbReference type="EC" id="2.5.1.129"/>
    </reaction>
</comment>
<feature type="binding site" evidence="7">
    <location>
        <begin position="10"/>
        <end position="12"/>
    </location>
    <ligand>
        <name>FMN</name>
        <dbReference type="ChEBI" id="CHEBI:58210"/>
    </ligand>
</feature>
<dbReference type="InterPro" id="IPR036551">
    <property type="entry name" value="Flavin_trans-like"/>
</dbReference>
<protein>
    <recommendedName>
        <fullName evidence="7">Flavin prenyltransferase UbiX</fullName>
        <ecNumber evidence="7">2.5.1.129</ecNumber>
    </recommendedName>
</protein>
<keyword evidence="4 7" id="KW-0808">Transferase</keyword>
<dbReference type="EMBL" id="FR695866">
    <property type="protein sequence ID" value="CBX27316.1"/>
    <property type="molecule type" value="Genomic_DNA"/>
</dbReference>
<proteinExistence type="inferred from homology"/>
<name>E1Y9S2_9BACT</name>
<dbReference type="EMBL" id="FR695870">
    <property type="protein sequence ID" value="CBX28917.1"/>
    <property type="molecule type" value="Genomic_DNA"/>
</dbReference>
<organism evidence="9">
    <name type="scientific">uncultured Desulfobacterium sp</name>
    <dbReference type="NCBI Taxonomy" id="201089"/>
    <lineage>
        <taxon>Bacteria</taxon>
        <taxon>Pseudomonadati</taxon>
        <taxon>Thermodesulfobacteriota</taxon>
        <taxon>Desulfobacteria</taxon>
        <taxon>Desulfobacterales</taxon>
        <taxon>Desulfobacteriaceae</taxon>
        <taxon>Desulfobacterium</taxon>
        <taxon>environmental samples</taxon>
    </lineage>
</organism>
<evidence type="ECO:0000313" key="9">
    <source>
        <dbReference type="EMBL" id="CBX27316.1"/>
    </source>
</evidence>
<comment type="function">
    <text evidence="7">Flavin prenyltransferase that catalyzes the synthesis of the prenylated FMN cofactor (prenyl-FMN) for 4-hydroxy-3-polyprenylbenzoic acid decarboxylase UbiD. The prenyltransferase is metal-independent and links a dimethylallyl moiety from dimethylallyl monophosphate (DMAP) to the flavin N5 and C6 atoms of FMN.</text>
</comment>
<evidence type="ECO:0000256" key="3">
    <source>
        <dbReference type="ARBA" id="ARBA00022643"/>
    </source>
</evidence>
<feature type="domain" description="Flavoprotein" evidence="8">
    <location>
        <begin position="3"/>
        <end position="173"/>
    </location>
</feature>
<dbReference type="Pfam" id="PF02441">
    <property type="entry name" value="Flavoprotein"/>
    <property type="match status" value="1"/>
</dbReference>
<accession>E1Y9S2</accession>
<evidence type="ECO:0000313" key="10">
    <source>
        <dbReference type="EMBL" id="CBX28917.1"/>
    </source>
</evidence>
<dbReference type="InterPro" id="IPR004507">
    <property type="entry name" value="UbiX-like"/>
</dbReference>
<dbReference type="AlphaFoldDB" id="E1Y9S2"/>
<dbReference type="SUPFAM" id="SSF52507">
    <property type="entry name" value="Homo-oligomeric flavin-containing Cys decarboxylases, HFCD"/>
    <property type="match status" value="1"/>
</dbReference>
<evidence type="ECO:0000256" key="2">
    <source>
        <dbReference type="ARBA" id="ARBA00022630"/>
    </source>
</evidence>
<feature type="binding site" evidence="7">
    <location>
        <position position="36"/>
    </location>
    <ligand>
        <name>FMN</name>
        <dbReference type="ChEBI" id="CHEBI:58210"/>
    </ligand>
</feature>
<evidence type="ECO:0000256" key="1">
    <source>
        <dbReference type="ARBA" id="ARBA00022602"/>
    </source>
</evidence>
<sequence length="199" mass="21986">MKGIILGITGASGIIYGVRTLETLTKLGVPTHLIISESGVRNISIESRYKLDELKAMANYVHDFRDVSASVASGSYRVEGMIVAPCSIKTLSAIANSYNETLLVRAADVILKERRKLVLVVRETPLHEGHLDLMLRVTRMGGIIMPPMPAFYHIPKTIDDIVNQTVGKVLDQFSIEADLFKRWGGTEGGVEPNKLRQIR</sequence>
<evidence type="ECO:0000256" key="6">
    <source>
        <dbReference type="ARBA" id="ARBA00060793"/>
    </source>
</evidence>
<comment type="caution">
    <text evidence="7">Lacks conserved residue(s) required for the propagation of feature annotation.</text>
</comment>
<keyword evidence="3 7" id="KW-0288">FMN</keyword>
<feature type="binding site" evidence="7">
    <location>
        <begin position="87"/>
        <end position="90"/>
    </location>
    <ligand>
        <name>FMN</name>
        <dbReference type="ChEBI" id="CHEBI:58210"/>
    </ligand>
</feature>
<feature type="binding site" evidence="7">
    <location>
        <position position="122"/>
    </location>
    <ligand>
        <name>FMN</name>
        <dbReference type="ChEBI" id="CHEBI:58210"/>
    </ligand>
</feature>
<dbReference type="NCBIfam" id="TIGR00421">
    <property type="entry name" value="ubiX_pad"/>
    <property type="match status" value="1"/>
</dbReference>
<dbReference type="HAMAP" id="MF_01984">
    <property type="entry name" value="ubiX_pad"/>
    <property type="match status" value="1"/>
</dbReference>
<dbReference type="PANTHER" id="PTHR43374">
    <property type="entry name" value="FLAVIN PRENYLTRANSFERASE"/>
    <property type="match status" value="1"/>
</dbReference>
<dbReference type="EC" id="2.5.1.129" evidence="7"/>
<dbReference type="PANTHER" id="PTHR43374:SF1">
    <property type="entry name" value="FLAVIN PRENYLTRANSFERASE PAD1, MITOCHONDRIAL"/>
    <property type="match status" value="1"/>
</dbReference>
<evidence type="ECO:0000256" key="4">
    <source>
        <dbReference type="ARBA" id="ARBA00022679"/>
    </source>
</evidence>
<gene>
    <name evidence="7" type="primary">ubiX</name>
    <name evidence="10" type="ORF">N47_B20630</name>
    <name evidence="9" type="ORF">N47_H21380</name>
</gene>
<dbReference type="FunFam" id="3.40.50.1950:FF:000001">
    <property type="entry name" value="Flavin prenyltransferase UbiX"/>
    <property type="match status" value="1"/>
</dbReference>
<reference evidence="9" key="1">
    <citation type="journal article" date="2011" name="Environ. Microbiol.">
        <title>Genomic insights into the metabolic potential of the polycyclic aromatic hydrocarbon degrading sulfate-reducing Deltaproteobacterium N47.</title>
        <authorList>
            <person name="Bergmann F."/>
            <person name="Selesi D."/>
            <person name="Weinmaier T."/>
            <person name="Tischler P."/>
            <person name="Rattei T."/>
            <person name="Meckenstock R.U."/>
        </authorList>
    </citation>
    <scope>NUCLEOTIDE SEQUENCE</scope>
</reference>
<comment type="similarity">
    <text evidence="6 7">Belongs to the UbiX/PAD1 family.</text>
</comment>
<evidence type="ECO:0000259" key="8">
    <source>
        <dbReference type="Pfam" id="PF02441"/>
    </source>
</evidence>
<dbReference type="Gene3D" id="3.40.50.1950">
    <property type="entry name" value="Flavin prenyltransferase-like"/>
    <property type="match status" value="1"/>
</dbReference>
<feature type="binding site" evidence="7">
    <location>
        <position position="152"/>
    </location>
    <ligand>
        <name>dimethylallyl phosphate</name>
        <dbReference type="ChEBI" id="CHEBI:88052"/>
    </ligand>
</feature>
<keyword evidence="2 7" id="KW-0285">Flavoprotein</keyword>